<dbReference type="Proteomes" id="UP000008063">
    <property type="component" value="Unassembled WGS sequence"/>
</dbReference>
<feature type="transmembrane region" description="Helical" evidence="1">
    <location>
        <begin position="12"/>
        <end position="31"/>
    </location>
</feature>
<keyword evidence="1" id="KW-1133">Transmembrane helix</keyword>
<dbReference type="InParanoid" id="F8PZ38"/>
<feature type="transmembrane region" description="Helical" evidence="1">
    <location>
        <begin position="51"/>
        <end position="70"/>
    </location>
</feature>
<evidence type="ECO:0000313" key="3">
    <source>
        <dbReference type="Proteomes" id="UP000008063"/>
    </source>
</evidence>
<feature type="transmembrane region" description="Helical" evidence="1">
    <location>
        <begin position="77"/>
        <end position="98"/>
    </location>
</feature>
<keyword evidence="1" id="KW-0472">Membrane</keyword>
<reference evidence="3" key="1">
    <citation type="journal article" date="2011" name="Science">
        <title>The plant cell wall-decomposing machinery underlies the functional diversity of forest fungi.</title>
        <authorList>
            <person name="Eastwood D.C."/>
            <person name="Floudas D."/>
            <person name="Binder M."/>
            <person name="Majcherczyk A."/>
            <person name="Schneider P."/>
            <person name="Aerts A."/>
            <person name="Asiegbu F.O."/>
            <person name="Baker S.E."/>
            <person name="Barry K."/>
            <person name="Bendiksby M."/>
            <person name="Blumentritt M."/>
            <person name="Coutinho P.M."/>
            <person name="Cullen D."/>
            <person name="de Vries R.P."/>
            <person name="Gathman A."/>
            <person name="Goodell B."/>
            <person name="Henrissat B."/>
            <person name="Ihrmark K."/>
            <person name="Kauserud H."/>
            <person name="Kohler A."/>
            <person name="LaButti K."/>
            <person name="Lapidus A."/>
            <person name="Lavin J.L."/>
            <person name="Lee Y.-H."/>
            <person name="Lindquist E."/>
            <person name="Lilly W."/>
            <person name="Lucas S."/>
            <person name="Morin E."/>
            <person name="Murat C."/>
            <person name="Oguiza J.A."/>
            <person name="Park J."/>
            <person name="Pisabarro A.G."/>
            <person name="Riley R."/>
            <person name="Rosling A."/>
            <person name="Salamov A."/>
            <person name="Schmidt O."/>
            <person name="Schmutz J."/>
            <person name="Skrede I."/>
            <person name="Stenlid J."/>
            <person name="Wiebenga A."/>
            <person name="Xie X."/>
            <person name="Kuees U."/>
            <person name="Hibbett D.S."/>
            <person name="Hoffmeister D."/>
            <person name="Hoegberg N."/>
            <person name="Martin F."/>
            <person name="Grigoriev I.V."/>
            <person name="Watkinson S.C."/>
        </authorList>
    </citation>
    <scope>NUCLEOTIDE SEQUENCE [LARGE SCALE GENOMIC DNA]</scope>
    <source>
        <strain evidence="3">strain S7.3</strain>
    </source>
</reference>
<gene>
    <name evidence="2" type="ORF">SERLA73DRAFT_181991</name>
</gene>
<name>F8PZ38_SERL3</name>
<accession>F8PZ38</accession>
<dbReference type="AlphaFoldDB" id="F8PZ38"/>
<sequence>MPYIRAHYHPFLFAFITVCAMAELGLTAFLISDGNENHSWPDARYHSLMILFEFNAVWTTVFGTAYMLWIVDGAVHVLASIASSIIWLVITSALWGAAAGMLHQMRLGGSCTDLSGYFDESLSCDPPQELSSLSKCRETLTVEALGWVEFGFCLLALLATCLWLRTSKRNYHSSFYV</sequence>
<dbReference type="HOGENOM" id="CLU_109463_1_0_1"/>
<dbReference type="STRING" id="936435.F8PZ38"/>
<protein>
    <recommendedName>
        <fullName evidence="4">MARVEL domain-containing protein</fullName>
    </recommendedName>
</protein>
<organism evidence="3">
    <name type="scientific">Serpula lacrymans var. lacrymans (strain S7.3)</name>
    <name type="common">Dry rot fungus</name>
    <dbReference type="NCBI Taxonomy" id="936435"/>
    <lineage>
        <taxon>Eukaryota</taxon>
        <taxon>Fungi</taxon>
        <taxon>Dikarya</taxon>
        <taxon>Basidiomycota</taxon>
        <taxon>Agaricomycotina</taxon>
        <taxon>Agaricomycetes</taxon>
        <taxon>Agaricomycetidae</taxon>
        <taxon>Boletales</taxon>
        <taxon>Coniophorineae</taxon>
        <taxon>Serpulaceae</taxon>
        <taxon>Serpula</taxon>
    </lineage>
</organism>
<proteinExistence type="predicted"/>
<keyword evidence="3" id="KW-1185">Reference proteome</keyword>
<dbReference type="OrthoDB" id="3226059at2759"/>
<keyword evidence="1" id="KW-0812">Transmembrane</keyword>
<feature type="transmembrane region" description="Helical" evidence="1">
    <location>
        <begin position="144"/>
        <end position="164"/>
    </location>
</feature>
<evidence type="ECO:0008006" key="4">
    <source>
        <dbReference type="Google" id="ProtNLM"/>
    </source>
</evidence>
<evidence type="ECO:0000313" key="2">
    <source>
        <dbReference type="EMBL" id="EGN99151.1"/>
    </source>
</evidence>
<dbReference type="EMBL" id="GL945480">
    <property type="protein sequence ID" value="EGN99151.1"/>
    <property type="molecule type" value="Genomic_DNA"/>
</dbReference>
<evidence type="ECO:0000256" key="1">
    <source>
        <dbReference type="SAM" id="Phobius"/>
    </source>
</evidence>